<keyword evidence="7" id="KW-0238">DNA-binding</keyword>
<reference evidence="10 11" key="1">
    <citation type="journal article" date="2024" name="G3 (Bethesda)">
        <title>Genome assembly of Hibiscus sabdariffa L. provides insights into metabolisms of medicinal natural products.</title>
        <authorList>
            <person name="Kim T."/>
        </authorList>
    </citation>
    <scope>NUCLEOTIDE SEQUENCE [LARGE SCALE GENOMIC DNA]</scope>
    <source>
        <strain evidence="10">TK-2024</strain>
        <tissue evidence="10">Old leaves</tissue>
    </source>
</reference>
<keyword evidence="6" id="KW-0779">Telomere</keyword>
<evidence type="ECO:0000256" key="8">
    <source>
        <dbReference type="ARBA" id="ARBA00023242"/>
    </source>
</evidence>
<evidence type="ECO:0000256" key="2">
    <source>
        <dbReference type="ARBA" id="ARBA00004574"/>
    </source>
</evidence>
<dbReference type="PANTHER" id="PTHR14865">
    <property type="entry name" value="CST COMPLEX SUBUNIT CTC1"/>
    <property type="match status" value="1"/>
</dbReference>
<dbReference type="Pfam" id="PF15491">
    <property type="entry name" value="CTC1_2"/>
    <property type="match status" value="1"/>
</dbReference>
<dbReference type="PANTHER" id="PTHR14865:SF2">
    <property type="entry name" value="CST COMPLEX SUBUNIT CTC1"/>
    <property type="match status" value="1"/>
</dbReference>
<evidence type="ECO:0000313" key="11">
    <source>
        <dbReference type="Proteomes" id="UP001472677"/>
    </source>
</evidence>
<evidence type="ECO:0000256" key="1">
    <source>
        <dbReference type="ARBA" id="ARBA00004123"/>
    </source>
</evidence>
<evidence type="ECO:0000256" key="5">
    <source>
        <dbReference type="ARBA" id="ARBA00022454"/>
    </source>
</evidence>
<keyword evidence="11" id="KW-1185">Reference proteome</keyword>
<evidence type="ECO:0000256" key="9">
    <source>
        <dbReference type="SAM" id="MobiDB-lite"/>
    </source>
</evidence>
<dbReference type="InterPro" id="IPR042617">
    <property type="entry name" value="CTC1-like"/>
</dbReference>
<comment type="similarity">
    <text evidence="3">Belongs to the CTC1 family.</text>
</comment>
<evidence type="ECO:0000256" key="6">
    <source>
        <dbReference type="ARBA" id="ARBA00022895"/>
    </source>
</evidence>
<gene>
    <name evidence="10" type="ORF">V6N12_038924</name>
</gene>
<evidence type="ECO:0000256" key="7">
    <source>
        <dbReference type="ARBA" id="ARBA00023125"/>
    </source>
</evidence>
<dbReference type="EMBL" id="JBBPBM010000020">
    <property type="protein sequence ID" value="KAK8550203.1"/>
    <property type="molecule type" value="Genomic_DNA"/>
</dbReference>
<keyword evidence="8" id="KW-0539">Nucleus</keyword>
<evidence type="ECO:0000256" key="3">
    <source>
        <dbReference type="ARBA" id="ARBA00006332"/>
    </source>
</evidence>
<comment type="caution">
    <text evidence="10">The sequence shown here is derived from an EMBL/GenBank/DDBJ whole genome shotgun (WGS) entry which is preliminary data.</text>
</comment>
<organism evidence="10 11">
    <name type="scientific">Hibiscus sabdariffa</name>
    <name type="common">roselle</name>
    <dbReference type="NCBI Taxonomy" id="183260"/>
    <lineage>
        <taxon>Eukaryota</taxon>
        <taxon>Viridiplantae</taxon>
        <taxon>Streptophyta</taxon>
        <taxon>Embryophyta</taxon>
        <taxon>Tracheophyta</taxon>
        <taxon>Spermatophyta</taxon>
        <taxon>Magnoliopsida</taxon>
        <taxon>eudicotyledons</taxon>
        <taxon>Gunneridae</taxon>
        <taxon>Pentapetalae</taxon>
        <taxon>rosids</taxon>
        <taxon>malvids</taxon>
        <taxon>Malvales</taxon>
        <taxon>Malvaceae</taxon>
        <taxon>Malvoideae</taxon>
        <taxon>Hibiscus</taxon>
    </lineage>
</organism>
<proteinExistence type="inferred from homology"/>
<name>A0ABR2DZ52_9ROSI</name>
<protein>
    <recommendedName>
        <fullName evidence="4">CST complex subunit CTC1</fullName>
    </recommendedName>
</protein>
<dbReference type="Proteomes" id="UP001472677">
    <property type="component" value="Unassembled WGS sequence"/>
</dbReference>
<comment type="subcellular location">
    <subcellularLocation>
        <location evidence="2">Chromosome</location>
        <location evidence="2">Telomere</location>
    </subcellularLocation>
    <subcellularLocation>
        <location evidence="1">Nucleus</location>
    </subcellularLocation>
</comment>
<evidence type="ECO:0000256" key="4">
    <source>
        <dbReference type="ARBA" id="ARBA00016175"/>
    </source>
</evidence>
<keyword evidence="5" id="KW-0158">Chromosome</keyword>
<feature type="region of interest" description="Disordered" evidence="9">
    <location>
        <begin position="17"/>
        <end position="52"/>
    </location>
</feature>
<evidence type="ECO:0000313" key="10">
    <source>
        <dbReference type="EMBL" id="KAK8550203.1"/>
    </source>
</evidence>
<sequence length="1278" mass="142174">MQGVKFLTVSDLLHYGHSHTGSSTPGPPLISDQTPQPPPAPSTSNPNRELEPLPQLDYPAILVGTLRLPTLTLKCTLWKCLQFSDDSVTVCCDIVGFDPRAIGKKINVLTWNFIISDHLSGGFLEIVKWDLSDSSHGLSRCSSLVVDSFPLVSNLIECVPKTSNAKSYRIHGIIEAVSPVSIIPCSVEESSSNQSINLRGFQVRIMTCECKLCRYEESVRVLFEATDSHSFTAPVFVYFCGPAWCWHPVLTKLIGNVVTISGLKKKLILMGKQEPFLMLVTADNTILHLPRLLKKRKVVCGSHEGTVKNVYMQGMVVELDEEVWLLLTNQSLMPSHGLRIGAVISIRNAHFVVPQFSWAKFIILGACVNTSIIVKSFSPLKTRCLIVSQSQSQLGNFIEALGFSTRLWVLLLVSCFQKTFSGILSRKELLGSSHNEGLVQMFARSHLHSSVFRARHGVLMEFIKHESCCTATEPYPGNLKLVVPISSFIHHCEIFGIKALLPSDNILPVSCVGNYYQRSKRKVFRSEDLGIILVGLLKISPSSGRLQLVDMTDSIDVVIPDLPSFWDHNSIFEVIDYFLIVEGMHESDLPELSSDDSSLPRSIFQPQGFPSARKSNLKIFVYFHLRNATCRNRPIYPPIASEDELNDTKSGKFHLIYITRRVRPTCHSMKLERSVFAEAIVMPWYLFLAGKDGSTHQDKVLIDCTVGNHADHSSSKRQKIDCASTLSGTCFKDNFCRCGDQSCLRTSFSHEIPCSATIQGVNNFIFTSSGTLYRIKADAKIKVCKGRAKKFFLAFISECDLKYQLLQIGGVYLMKHHKEGPLCNIKNVSLKVVTVPITPGTYLRRLSFSSEDLTTDKSLHNSLCNEVFTKDQVLAVASGSSISDIHLHVSSSLTGLFESDIKELRNGQNVSDANLGRFSLSLGMNTRMNANLEDNSGLLGHSHIFPARKFTSLCGDIIAVHSFDQGSSDMCSSRADYGDHGQYGFCDRTKNFCIHVSVANQTVKIFGFVNQYLFPTGFGPGINATFHQILDLRPGVPSTLMLTSESSIVINSIRAVDETHISDGNLKRFRCRVVAVYVLVLEKSNRNCVDLNSNMQSRPLSVDIPLACFILDDGSCSWCCWANAERAATLLRLKEYQLSGCEASGYKRRLVGVQNTTRASTMHHLERILEKHDRITVKSCRSVFDPFDQDFTVTAGSGRALIGLDDDFDLVASVIFNACINTSWTVVTEVMDSNAVNLLKEHLDDMQMPMPCMENLWAREVLSVNHATEAREMLQNNL</sequence>
<accession>A0ABR2DZ52</accession>
<dbReference type="InterPro" id="IPR028262">
    <property type="entry name" value="CTC1_plant"/>
</dbReference>